<organism evidence="7 8">
    <name type="scientific">Cairina moschata</name>
    <name type="common">Muscovy duck</name>
    <dbReference type="NCBI Taxonomy" id="8855"/>
    <lineage>
        <taxon>Eukaryota</taxon>
        <taxon>Metazoa</taxon>
        <taxon>Chordata</taxon>
        <taxon>Craniata</taxon>
        <taxon>Vertebrata</taxon>
        <taxon>Euteleostomi</taxon>
        <taxon>Archelosauria</taxon>
        <taxon>Archosauria</taxon>
        <taxon>Dinosauria</taxon>
        <taxon>Saurischia</taxon>
        <taxon>Theropoda</taxon>
        <taxon>Coelurosauria</taxon>
        <taxon>Aves</taxon>
        <taxon>Neognathae</taxon>
        <taxon>Galloanserae</taxon>
        <taxon>Anseriformes</taxon>
        <taxon>Anatidae</taxon>
        <taxon>Anatinae</taxon>
        <taxon>Cairina</taxon>
    </lineage>
</organism>
<dbReference type="GO" id="GO:0022625">
    <property type="term" value="C:cytosolic large ribosomal subunit"/>
    <property type="evidence" value="ECO:0007669"/>
    <property type="project" value="TreeGrafter"/>
</dbReference>
<dbReference type="Gene3D" id="2.40.150.20">
    <property type="entry name" value="Ribosomal protein L14"/>
    <property type="match status" value="1"/>
</dbReference>
<evidence type="ECO:0000256" key="1">
    <source>
        <dbReference type="ARBA" id="ARBA00010745"/>
    </source>
</evidence>
<dbReference type="GO" id="GO:0006412">
    <property type="term" value="P:translation"/>
    <property type="evidence" value="ECO:0007669"/>
    <property type="project" value="InterPro"/>
</dbReference>
<dbReference type="InterPro" id="IPR036853">
    <property type="entry name" value="Ribosomal_uL14_sf"/>
</dbReference>
<dbReference type="PANTHER" id="PTHR11761">
    <property type="entry name" value="50S/60S RIBOSOMAL PROTEIN L14/L23"/>
    <property type="match status" value="1"/>
</dbReference>
<accession>A0A8C3BRL1</accession>
<comment type="similarity">
    <text evidence="1 6">Belongs to the universal ribosomal protein uL14 family.</text>
</comment>
<dbReference type="Pfam" id="PF00238">
    <property type="entry name" value="Ribosomal_L14"/>
    <property type="match status" value="1"/>
</dbReference>
<proteinExistence type="inferred from homology"/>
<evidence type="ECO:0000313" key="7">
    <source>
        <dbReference type="Ensembl" id="ENSCMMP00000009053.1"/>
    </source>
</evidence>
<keyword evidence="2 6" id="KW-0689">Ribosomal protein</keyword>
<dbReference type="SUPFAM" id="SSF50193">
    <property type="entry name" value="Ribosomal protein L14"/>
    <property type="match status" value="1"/>
</dbReference>
<evidence type="ECO:0000256" key="2">
    <source>
        <dbReference type="ARBA" id="ARBA00022980"/>
    </source>
</evidence>
<sequence length="213" mass="23096">MSKRGRGGSSGAKFRISLGLPVGAVINCADNTGAKNLYIISVKGIKGRLNRLPAAGVGDMVMATVKKGKPELRKKGECGGGGSACGVLLSLSCSTLRGVPVSRGLQAFPCRALGVPALYHCRRQVPAVRSACCTLLKSTCWVCVQWLSELSWKGREKHHFWVKWQLVLFISISGVTSSGRLVLFWRGRKGFLLSMVSKLTDLEINVKNSDFWE</sequence>
<protein>
    <recommendedName>
        <fullName evidence="4">Large ribosomal subunit protein uL14</fullName>
    </recommendedName>
    <alternativeName>
        <fullName evidence="5">60S ribosomal protein L23</fullName>
    </alternativeName>
</protein>
<evidence type="ECO:0000256" key="4">
    <source>
        <dbReference type="ARBA" id="ARBA00035199"/>
    </source>
</evidence>
<dbReference type="SMART" id="SM01374">
    <property type="entry name" value="Ribosomal_L14"/>
    <property type="match status" value="1"/>
</dbReference>
<dbReference type="CDD" id="cd00337">
    <property type="entry name" value="Ribosomal_uL14"/>
    <property type="match status" value="1"/>
</dbReference>
<reference evidence="7" key="3">
    <citation type="submission" date="2025-09" db="UniProtKB">
        <authorList>
            <consortium name="Ensembl"/>
        </authorList>
    </citation>
    <scope>IDENTIFICATION</scope>
</reference>
<reference evidence="7" key="1">
    <citation type="submission" date="2018-09" db="EMBL/GenBank/DDBJ databases">
        <title>Common duck and Muscovy duck high density SNP chip.</title>
        <authorList>
            <person name="Vignal A."/>
            <person name="Thebault N."/>
            <person name="Warren W.C."/>
        </authorList>
    </citation>
    <scope>NUCLEOTIDE SEQUENCE [LARGE SCALE GENOMIC DNA]</scope>
</reference>
<dbReference type="GO" id="GO:0003735">
    <property type="term" value="F:structural constituent of ribosome"/>
    <property type="evidence" value="ECO:0007669"/>
    <property type="project" value="InterPro"/>
</dbReference>
<dbReference type="Ensembl" id="ENSCMMT00000009976.1">
    <property type="protein sequence ID" value="ENSCMMP00000009053.1"/>
    <property type="gene ID" value="ENSCMMG00000005748.1"/>
</dbReference>
<dbReference type="InterPro" id="IPR000218">
    <property type="entry name" value="Ribosomal_uL14"/>
</dbReference>
<dbReference type="PANTHER" id="PTHR11761:SF8">
    <property type="entry name" value="LARGE RIBOSOMAL SUBUNIT PROTEIN UL14"/>
    <property type="match status" value="1"/>
</dbReference>
<name>A0A8C3BRL1_CAIMO</name>
<reference evidence="7" key="2">
    <citation type="submission" date="2025-08" db="UniProtKB">
        <authorList>
            <consortium name="Ensembl"/>
        </authorList>
    </citation>
    <scope>IDENTIFICATION</scope>
</reference>
<dbReference type="Proteomes" id="UP000694556">
    <property type="component" value="Chromosome 28"/>
</dbReference>
<keyword evidence="3 6" id="KW-0687">Ribonucleoprotein</keyword>
<dbReference type="GO" id="GO:0070180">
    <property type="term" value="F:large ribosomal subunit rRNA binding"/>
    <property type="evidence" value="ECO:0007669"/>
    <property type="project" value="TreeGrafter"/>
</dbReference>
<evidence type="ECO:0000256" key="5">
    <source>
        <dbReference type="ARBA" id="ARBA00035326"/>
    </source>
</evidence>
<evidence type="ECO:0000256" key="3">
    <source>
        <dbReference type="ARBA" id="ARBA00023274"/>
    </source>
</evidence>
<evidence type="ECO:0000256" key="6">
    <source>
        <dbReference type="RuleBase" id="RU003949"/>
    </source>
</evidence>
<evidence type="ECO:0000313" key="8">
    <source>
        <dbReference type="Proteomes" id="UP000694556"/>
    </source>
</evidence>
<keyword evidence="8" id="KW-1185">Reference proteome</keyword>
<dbReference type="AlphaFoldDB" id="A0A8C3BRL1"/>